<feature type="region of interest" description="Disordered" evidence="10">
    <location>
        <begin position="360"/>
        <end position="381"/>
    </location>
</feature>
<evidence type="ECO:0000256" key="8">
    <source>
        <dbReference type="ARBA" id="ARBA00023170"/>
    </source>
</evidence>
<feature type="transmembrane region" description="Helical" evidence="11">
    <location>
        <begin position="56"/>
        <end position="78"/>
    </location>
</feature>
<comment type="similarity">
    <text evidence="2">Belongs to the G-protein coupled receptor 4 family.</text>
</comment>
<evidence type="ECO:0000256" key="5">
    <source>
        <dbReference type="ARBA" id="ARBA00022989"/>
    </source>
</evidence>
<dbReference type="AlphaFoldDB" id="A0A6A6J997"/>
<reference evidence="12" key="1">
    <citation type="journal article" date="2020" name="Stud. Mycol.">
        <title>101 Dothideomycetes genomes: a test case for predicting lifestyles and emergence of pathogens.</title>
        <authorList>
            <person name="Haridas S."/>
            <person name="Albert R."/>
            <person name="Binder M."/>
            <person name="Bloem J."/>
            <person name="Labutti K."/>
            <person name="Salamov A."/>
            <person name="Andreopoulos B."/>
            <person name="Baker S."/>
            <person name="Barry K."/>
            <person name="Bills G."/>
            <person name="Bluhm B."/>
            <person name="Cannon C."/>
            <person name="Castanera R."/>
            <person name="Culley D."/>
            <person name="Daum C."/>
            <person name="Ezra D."/>
            <person name="Gonzalez J."/>
            <person name="Henrissat B."/>
            <person name="Kuo A."/>
            <person name="Liang C."/>
            <person name="Lipzen A."/>
            <person name="Lutzoni F."/>
            <person name="Magnuson J."/>
            <person name="Mondo S."/>
            <person name="Nolan M."/>
            <person name="Ohm R."/>
            <person name="Pangilinan J."/>
            <person name="Park H.-J."/>
            <person name="Ramirez L."/>
            <person name="Alfaro M."/>
            <person name="Sun H."/>
            <person name="Tritt A."/>
            <person name="Yoshinaga Y."/>
            <person name="Zwiers L.-H."/>
            <person name="Turgeon B."/>
            <person name="Goodwin S."/>
            <person name="Spatafora J."/>
            <person name="Crous P."/>
            <person name="Grigoriev I."/>
        </authorList>
    </citation>
    <scope>NUCLEOTIDE SEQUENCE</scope>
    <source>
        <strain evidence="12">CBS 379.55</strain>
    </source>
</reference>
<feature type="transmembrane region" description="Helical" evidence="11">
    <location>
        <begin position="182"/>
        <end position="212"/>
    </location>
</feature>
<evidence type="ECO:0000313" key="12">
    <source>
        <dbReference type="EMBL" id="KAF2272753.1"/>
    </source>
</evidence>
<dbReference type="OrthoDB" id="2874149at2759"/>
<dbReference type="InterPro" id="IPR001499">
    <property type="entry name" value="GPCR_STE3"/>
</dbReference>
<gene>
    <name evidence="12" type="ORF">EI97DRAFT_199912</name>
</gene>
<dbReference type="GO" id="GO:0004932">
    <property type="term" value="F:mating-type factor pheromone receptor activity"/>
    <property type="evidence" value="ECO:0007669"/>
    <property type="project" value="InterPro"/>
</dbReference>
<dbReference type="Pfam" id="PF02076">
    <property type="entry name" value="STE3"/>
    <property type="match status" value="1"/>
</dbReference>
<evidence type="ECO:0000256" key="6">
    <source>
        <dbReference type="ARBA" id="ARBA00023040"/>
    </source>
</evidence>
<dbReference type="RefSeq" id="XP_033650292.1">
    <property type="nucleotide sequence ID" value="XM_033793674.1"/>
</dbReference>
<evidence type="ECO:0000256" key="9">
    <source>
        <dbReference type="ARBA" id="ARBA00023224"/>
    </source>
</evidence>
<keyword evidence="8" id="KW-0675">Receptor</keyword>
<name>A0A6A6J997_WESOR</name>
<keyword evidence="6" id="KW-0297">G-protein coupled receptor</keyword>
<keyword evidence="3" id="KW-0589">Pheromone response</keyword>
<dbReference type="EMBL" id="ML986517">
    <property type="protein sequence ID" value="KAF2272753.1"/>
    <property type="molecule type" value="Genomic_DNA"/>
</dbReference>
<organism evidence="12 13">
    <name type="scientific">Westerdykella ornata</name>
    <dbReference type="NCBI Taxonomy" id="318751"/>
    <lineage>
        <taxon>Eukaryota</taxon>
        <taxon>Fungi</taxon>
        <taxon>Dikarya</taxon>
        <taxon>Ascomycota</taxon>
        <taxon>Pezizomycotina</taxon>
        <taxon>Dothideomycetes</taxon>
        <taxon>Pleosporomycetidae</taxon>
        <taxon>Pleosporales</taxon>
        <taxon>Sporormiaceae</taxon>
        <taxon>Westerdykella</taxon>
    </lineage>
</organism>
<keyword evidence="13" id="KW-1185">Reference proteome</keyword>
<dbReference type="GeneID" id="54546849"/>
<dbReference type="GO" id="GO:0000750">
    <property type="term" value="P:pheromone-dependent signal transduction involved in conjugation with cellular fusion"/>
    <property type="evidence" value="ECO:0007669"/>
    <property type="project" value="TreeGrafter"/>
</dbReference>
<dbReference type="GO" id="GO:0005886">
    <property type="term" value="C:plasma membrane"/>
    <property type="evidence" value="ECO:0007669"/>
    <property type="project" value="TreeGrafter"/>
</dbReference>
<keyword evidence="4 11" id="KW-0812">Transmembrane</keyword>
<sequence length="496" mass="55806">MAMVSALYGRATASPLPPASPQYPLYTNAIILPILAFPSWVLCILPLIWHFSQRNIAAWSQICWIILFNFCNFINPLIWPRDNTSEWYDGRGLCDIEVRIFISGGVALPACTAMIMRKLAKVMDTSNLTMIPSRNRVRYEKTLEIFWCWGYPAIMSILYYIVQSRRYYIFAISGCNAPLSLSWVSVVLMAMWPLITIVVGALYAGLLVYRLFRYRREFITILSAQNTTKSRFIRLFVMSAIVILASLPYTIWITWLFVRNVNDSYSWSKTHAPDWNQPVLIPTKGEVRLDKWGQIATGYVAFLVYGTGNDAYNTYKRALCFFGLGKIFPSLYEESNSSSSPSSSFRSWCSTHGSKALGLLSKGSSATNTSHTQSSCTEHDSAPFSLTSDSAACQAGSTHELVESPRHAHCSRPTRSLFGRIFARRHNEHPALPLYTRGRSQSTNGGDRSPTDTVPSGVHARAWASDSPAASRLREDGVCITQELRQQDSLTDKQKW</sequence>
<feature type="transmembrane region" description="Helical" evidence="11">
    <location>
        <begin position="98"/>
        <end position="116"/>
    </location>
</feature>
<evidence type="ECO:0000256" key="11">
    <source>
        <dbReference type="SAM" id="Phobius"/>
    </source>
</evidence>
<accession>A0A6A6J997</accession>
<evidence type="ECO:0000256" key="7">
    <source>
        <dbReference type="ARBA" id="ARBA00023136"/>
    </source>
</evidence>
<keyword evidence="5 11" id="KW-1133">Transmembrane helix</keyword>
<feature type="transmembrane region" description="Helical" evidence="11">
    <location>
        <begin position="143"/>
        <end position="162"/>
    </location>
</feature>
<dbReference type="PANTHER" id="PTHR28097:SF1">
    <property type="entry name" value="PHEROMONE A FACTOR RECEPTOR"/>
    <property type="match status" value="1"/>
</dbReference>
<feature type="transmembrane region" description="Helical" evidence="11">
    <location>
        <begin position="232"/>
        <end position="258"/>
    </location>
</feature>
<dbReference type="PANTHER" id="PTHR28097">
    <property type="entry name" value="PHEROMONE A FACTOR RECEPTOR"/>
    <property type="match status" value="1"/>
</dbReference>
<dbReference type="CDD" id="cd14966">
    <property type="entry name" value="7tmD_STE3"/>
    <property type="match status" value="1"/>
</dbReference>
<evidence type="ECO:0000256" key="3">
    <source>
        <dbReference type="ARBA" id="ARBA00022507"/>
    </source>
</evidence>
<evidence type="ECO:0000256" key="4">
    <source>
        <dbReference type="ARBA" id="ARBA00022692"/>
    </source>
</evidence>
<feature type="compositionally biased region" description="Polar residues" evidence="10">
    <location>
        <begin position="438"/>
        <end position="454"/>
    </location>
</feature>
<evidence type="ECO:0000313" key="13">
    <source>
        <dbReference type="Proteomes" id="UP000800097"/>
    </source>
</evidence>
<keyword evidence="7 11" id="KW-0472">Membrane</keyword>
<evidence type="ECO:0000256" key="1">
    <source>
        <dbReference type="ARBA" id="ARBA00004141"/>
    </source>
</evidence>
<proteinExistence type="inferred from homology"/>
<feature type="transmembrane region" description="Helical" evidence="11">
    <location>
        <begin position="25"/>
        <end position="49"/>
    </location>
</feature>
<dbReference type="Proteomes" id="UP000800097">
    <property type="component" value="Unassembled WGS sequence"/>
</dbReference>
<feature type="region of interest" description="Disordered" evidence="10">
    <location>
        <begin position="429"/>
        <end position="472"/>
    </location>
</feature>
<protein>
    <submittedName>
        <fullName evidence="12">STE3-domain-containing protein</fullName>
    </submittedName>
</protein>
<evidence type="ECO:0000256" key="2">
    <source>
        <dbReference type="ARBA" id="ARBA00011085"/>
    </source>
</evidence>
<keyword evidence="9" id="KW-0807">Transducer</keyword>
<dbReference type="PRINTS" id="PR00899">
    <property type="entry name" value="GPCRSTE3"/>
</dbReference>
<comment type="subcellular location">
    <subcellularLocation>
        <location evidence="1">Membrane</location>
        <topology evidence="1">Multi-pass membrane protein</topology>
    </subcellularLocation>
</comment>
<feature type="compositionally biased region" description="Polar residues" evidence="10">
    <location>
        <begin position="367"/>
        <end position="376"/>
    </location>
</feature>
<evidence type="ECO:0000256" key="10">
    <source>
        <dbReference type="SAM" id="MobiDB-lite"/>
    </source>
</evidence>